<evidence type="ECO:0000256" key="1">
    <source>
        <dbReference type="SAM" id="Phobius"/>
    </source>
</evidence>
<dbReference type="EMBL" id="JAMQGP010000002">
    <property type="protein sequence ID" value="MCM2679066.1"/>
    <property type="molecule type" value="Genomic_DNA"/>
</dbReference>
<organism evidence="2 3">
    <name type="scientific">Echinimonas agarilytica</name>
    <dbReference type="NCBI Taxonomy" id="1215918"/>
    <lineage>
        <taxon>Bacteria</taxon>
        <taxon>Pseudomonadati</taxon>
        <taxon>Pseudomonadota</taxon>
        <taxon>Gammaproteobacteria</taxon>
        <taxon>Alteromonadales</taxon>
        <taxon>Echinimonadaceae</taxon>
        <taxon>Echinimonas</taxon>
    </lineage>
</organism>
<evidence type="ECO:0000313" key="2">
    <source>
        <dbReference type="EMBL" id="MCM2679066.1"/>
    </source>
</evidence>
<reference evidence="2 3" key="1">
    <citation type="journal article" date="2013" name="Antonie Van Leeuwenhoek">
        <title>Echinimonas agarilytica gen. nov., sp. nov., a new gammaproteobacterium isolated from the sea urchin Strongylocentrotus intermedius.</title>
        <authorList>
            <person name="Nedashkovskaya O.I."/>
            <person name="Stenkova A.M."/>
            <person name="Zhukova N.V."/>
            <person name="Van Trappen S."/>
            <person name="Lee J.S."/>
            <person name="Kim S.B."/>
        </authorList>
    </citation>
    <scope>NUCLEOTIDE SEQUENCE [LARGE SCALE GENOMIC DNA]</scope>
    <source>
        <strain evidence="2 3">KMM 6351</strain>
    </source>
</reference>
<name>A0AA41W540_9GAMM</name>
<keyword evidence="1" id="KW-0472">Membrane</keyword>
<dbReference type="RefSeq" id="WP_251260434.1">
    <property type="nucleotide sequence ID" value="NZ_JAMQGP010000002.1"/>
</dbReference>
<protein>
    <submittedName>
        <fullName evidence="2">Nitrate- and nitrite sensing domain-containing protein</fullName>
    </submittedName>
</protein>
<dbReference type="Proteomes" id="UP001165393">
    <property type="component" value="Unassembled WGS sequence"/>
</dbReference>
<keyword evidence="3" id="KW-1185">Reference proteome</keyword>
<dbReference type="AlphaFoldDB" id="A0AA41W540"/>
<feature type="transmembrane region" description="Helical" evidence="1">
    <location>
        <begin position="6"/>
        <end position="25"/>
    </location>
</feature>
<keyword evidence="1" id="KW-1133">Transmembrane helix</keyword>
<proteinExistence type="predicted"/>
<comment type="caution">
    <text evidence="2">The sequence shown here is derived from an EMBL/GenBank/DDBJ whole genome shotgun (WGS) entry which is preliminary data.</text>
</comment>
<accession>A0AA41W540</accession>
<sequence length="273" mass="31029">MDIITLPLTVCAMLVLLAVFSILKIRRSHARHLARYQHGIEWLQSLRAFLTPMQQHRGLTTAFLNGDKDMAIKIGQVQQQIERQIRALKSQGDWISSTSRWEGILDHWQRLSANYINHTPSYSLEQHNRLILNILHLIEDCAEQHHLQELTIDGQLSAEHLWQSLLFNAEFIGQARALGTGVAAAHHCGSVERIRLKYLHSKLSSYNQVCNNNLCRTKLTPLLASIQNEITIQEPSITATKYFGIATDALETVMKEFDAGLLQVRQQAQKHAS</sequence>
<keyword evidence="1" id="KW-0812">Transmembrane</keyword>
<gene>
    <name evidence="2" type="ORF">NAF29_05155</name>
</gene>
<evidence type="ECO:0000313" key="3">
    <source>
        <dbReference type="Proteomes" id="UP001165393"/>
    </source>
</evidence>